<keyword evidence="4 7" id="KW-0812">Transmembrane</keyword>
<feature type="transmembrane region" description="Helical" evidence="7">
    <location>
        <begin position="175"/>
        <end position="196"/>
    </location>
</feature>
<comment type="similarity">
    <text evidence="2">Belongs to the DedA family.</text>
</comment>
<dbReference type="Pfam" id="PF09335">
    <property type="entry name" value="VTT_dom"/>
    <property type="match status" value="1"/>
</dbReference>
<evidence type="ECO:0000256" key="4">
    <source>
        <dbReference type="ARBA" id="ARBA00022692"/>
    </source>
</evidence>
<evidence type="ECO:0000256" key="1">
    <source>
        <dbReference type="ARBA" id="ARBA00004651"/>
    </source>
</evidence>
<keyword evidence="6 7" id="KW-0472">Membrane</keyword>
<keyword evidence="10" id="KW-1185">Reference proteome</keyword>
<dbReference type="InterPro" id="IPR051311">
    <property type="entry name" value="DedA_domain"/>
</dbReference>
<evidence type="ECO:0000256" key="5">
    <source>
        <dbReference type="ARBA" id="ARBA00022989"/>
    </source>
</evidence>
<protein>
    <submittedName>
        <fullName evidence="9">DedA family protein</fullName>
    </submittedName>
</protein>
<dbReference type="RefSeq" id="WP_315605168.1">
    <property type="nucleotide sequence ID" value="NZ_CP130318.1"/>
</dbReference>
<evidence type="ECO:0000256" key="6">
    <source>
        <dbReference type="ARBA" id="ARBA00023136"/>
    </source>
</evidence>
<keyword evidence="5 7" id="KW-1133">Transmembrane helix</keyword>
<name>A0AA96LCU9_9BACL</name>
<dbReference type="EMBL" id="CP130318">
    <property type="protein sequence ID" value="WNQ11392.1"/>
    <property type="molecule type" value="Genomic_DNA"/>
</dbReference>
<feature type="transmembrane region" description="Helical" evidence="7">
    <location>
        <begin position="137"/>
        <end position="155"/>
    </location>
</feature>
<comment type="subcellular location">
    <subcellularLocation>
        <location evidence="1">Cell membrane</location>
        <topology evidence="1">Multi-pass membrane protein</topology>
    </subcellularLocation>
</comment>
<organism evidence="9 10">
    <name type="scientific">Paenibacillus aurantius</name>
    <dbReference type="NCBI Taxonomy" id="2918900"/>
    <lineage>
        <taxon>Bacteria</taxon>
        <taxon>Bacillati</taxon>
        <taxon>Bacillota</taxon>
        <taxon>Bacilli</taxon>
        <taxon>Bacillales</taxon>
        <taxon>Paenibacillaceae</taxon>
        <taxon>Paenibacillus</taxon>
    </lineage>
</organism>
<gene>
    <name evidence="9" type="ORF">MJA45_27970</name>
</gene>
<evidence type="ECO:0000313" key="9">
    <source>
        <dbReference type="EMBL" id="WNQ11392.1"/>
    </source>
</evidence>
<evidence type="ECO:0000313" key="10">
    <source>
        <dbReference type="Proteomes" id="UP001305702"/>
    </source>
</evidence>
<dbReference type="AlphaFoldDB" id="A0AA96LCU9"/>
<dbReference type="GO" id="GO:0005886">
    <property type="term" value="C:plasma membrane"/>
    <property type="evidence" value="ECO:0007669"/>
    <property type="project" value="UniProtKB-SubCell"/>
</dbReference>
<proteinExistence type="inferred from homology"/>
<evidence type="ECO:0000256" key="2">
    <source>
        <dbReference type="ARBA" id="ARBA00010792"/>
    </source>
</evidence>
<dbReference type="Proteomes" id="UP001305702">
    <property type="component" value="Chromosome"/>
</dbReference>
<feature type="domain" description="VTT" evidence="8">
    <location>
        <begin position="30"/>
        <end position="160"/>
    </location>
</feature>
<dbReference type="InterPro" id="IPR032816">
    <property type="entry name" value="VTT_dom"/>
</dbReference>
<feature type="transmembrane region" description="Helical" evidence="7">
    <location>
        <begin position="50"/>
        <end position="72"/>
    </location>
</feature>
<sequence length="205" mass="22655">MENWITSIMDEFGYAGIFLLIMLENLFPPIPSEVILTFGGFMTTSSTLTVTGVVIASTLGSVVGALLLYAVGRLLDVNRLERIVIRYGRILRLTPQDIRKADAWFSRYGAWTVLFCRLVPLVRSLISIPAGSTRMNLPAFLVLTTVGSLIWNLVLVRVGAAVGGNWEDIVAYMDVYSNIVYAGIVVLAGLAGFLFLKKRYLRSRT</sequence>
<dbReference type="PANTHER" id="PTHR42709:SF6">
    <property type="entry name" value="UNDECAPRENYL PHOSPHATE TRANSPORTER A"/>
    <property type="match status" value="1"/>
</dbReference>
<dbReference type="KEGG" id="paun:MJA45_27970"/>
<reference evidence="9 10" key="1">
    <citation type="submission" date="2022-02" db="EMBL/GenBank/DDBJ databases">
        <title>Paenibacillus sp. MBLB1776 Whole Genome Shotgun Sequencing.</title>
        <authorList>
            <person name="Hwang C.Y."/>
            <person name="Cho E.-S."/>
            <person name="Seo M.-J."/>
        </authorList>
    </citation>
    <scope>NUCLEOTIDE SEQUENCE [LARGE SCALE GENOMIC DNA]</scope>
    <source>
        <strain evidence="9 10">MBLB1776</strain>
    </source>
</reference>
<evidence type="ECO:0000259" key="8">
    <source>
        <dbReference type="Pfam" id="PF09335"/>
    </source>
</evidence>
<evidence type="ECO:0000256" key="7">
    <source>
        <dbReference type="SAM" id="Phobius"/>
    </source>
</evidence>
<dbReference type="PANTHER" id="PTHR42709">
    <property type="entry name" value="ALKALINE PHOSPHATASE LIKE PROTEIN"/>
    <property type="match status" value="1"/>
</dbReference>
<evidence type="ECO:0000256" key="3">
    <source>
        <dbReference type="ARBA" id="ARBA00022475"/>
    </source>
</evidence>
<accession>A0AA96LCU9</accession>
<feature type="transmembrane region" description="Helical" evidence="7">
    <location>
        <begin position="12"/>
        <end position="30"/>
    </location>
</feature>
<keyword evidence="3" id="KW-1003">Cell membrane</keyword>